<accession>A0A010Z6S7</accession>
<dbReference type="AlphaFoldDB" id="A0A010Z6S7"/>
<comment type="caution">
    <text evidence="9">The sequence shown here is derived from an EMBL/GenBank/DDBJ whole genome shotgun (WGS) entry which is preliminary data.</text>
</comment>
<evidence type="ECO:0000313" key="9">
    <source>
        <dbReference type="EMBL" id="EXG83018.1"/>
    </source>
</evidence>
<dbReference type="Pfam" id="PF03547">
    <property type="entry name" value="Mem_trans"/>
    <property type="match status" value="2"/>
</dbReference>
<evidence type="ECO:0000256" key="5">
    <source>
        <dbReference type="ARBA" id="ARBA00022692"/>
    </source>
</evidence>
<feature type="transmembrane region" description="Helical" evidence="8">
    <location>
        <begin position="6"/>
        <end position="22"/>
    </location>
</feature>
<dbReference type="PANTHER" id="PTHR36838">
    <property type="entry name" value="AUXIN EFFLUX CARRIER FAMILY PROTEIN"/>
    <property type="match status" value="1"/>
</dbReference>
<dbReference type="InterPro" id="IPR038770">
    <property type="entry name" value="Na+/solute_symporter_sf"/>
</dbReference>
<evidence type="ECO:0000256" key="3">
    <source>
        <dbReference type="ARBA" id="ARBA00022448"/>
    </source>
</evidence>
<keyword evidence="4" id="KW-1003">Cell membrane</keyword>
<gene>
    <name evidence="9" type="ORF">CryarDRAFT_4225</name>
</gene>
<dbReference type="InterPro" id="IPR004776">
    <property type="entry name" value="Mem_transp_PIN-like"/>
</dbReference>
<dbReference type="RefSeq" id="WP_035853266.1">
    <property type="nucleotide sequence ID" value="NZ_KK073874.1"/>
</dbReference>
<keyword evidence="5 8" id="KW-0812">Transmembrane</keyword>
<dbReference type="PANTHER" id="PTHR36838:SF1">
    <property type="entry name" value="SLR1864 PROTEIN"/>
    <property type="match status" value="1"/>
</dbReference>
<feature type="transmembrane region" description="Helical" evidence="8">
    <location>
        <begin position="97"/>
        <end position="117"/>
    </location>
</feature>
<dbReference type="OrthoDB" id="5405318at2"/>
<evidence type="ECO:0000256" key="2">
    <source>
        <dbReference type="ARBA" id="ARBA00010145"/>
    </source>
</evidence>
<comment type="similarity">
    <text evidence="2">Belongs to the auxin efflux carrier (TC 2.A.69) family.</text>
</comment>
<keyword evidence="10" id="KW-1185">Reference proteome</keyword>
<proteinExistence type="inferred from homology"/>
<feature type="transmembrane region" description="Helical" evidence="8">
    <location>
        <begin position="251"/>
        <end position="271"/>
    </location>
</feature>
<feature type="transmembrane region" description="Helical" evidence="8">
    <location>
        <begin position="162"/>
        <end position="183"/>
    </location>
</feature>
<protein>
    <submittedName>
        <fullName evidence="9">Putative permease</fullName>
    </submittedName>
</protein>
<comment type="subcellular location">
    <subcellularLocation>
        <location evidence="1">Cell membrane</location>
        <topology evidence="1">Multi-pass membrane protein</topology>
    </subcellularLocation>
</comment>
<feature type="transmembrane region" description="Helical" evidence="8">
    <location>
        <begin position="66"/>
        <end position="85"/>
    </location>
</feature>
<keyword evidence="7 8" id="KW-0472">Membrane</keyword>
<dbReference type="GO" id="GO:0005886">
    <property type="term" value="C:plasma membrane"/>
    <property type="evidence" value="ECO:0007669"/>
    <property type="project" value="UniProtKB-SubCell"/>
</dbReference>
<dbReference type="GO" id="GO:0055085">
    <property type="term" value="P:transmembrane transport"/>
    <property type="evidence" value="ECO:0007669"/>
    <property type="project" value="InterPro"/>
</dbReference>
<sequence length="303" mass="30768">MSGALSGFAAIGVLIAIGYLLGRRGTLGPDARAVLARLSLTVATPCLLFTTVTSADPSLLTAPTSVVPLLTCLLAMVLAVVAGAVRRWRGEVRVMTTIAVGFPNLGNLGIPVASYVLGDAALVAPLILFQLAVQSPIAMTTLELRGAGETRGAVRRALANPVLIATVLALAVVFTGLRVPWVVAEPVRILAQMAVPAVLLSFGLSLVGSPLPGRGGDRAALGFVVVSSALVRPVAAWVLAGPVLGAPAATVYAAVVLSALPVAQNVAVWAGHYGAAPRLARESVLLTTIVAPVVIVLATALLR</sequence>
<evidence type="ECO:0000256" key="4">
    <source>
        <dbReference type="ARBA" id="ARBA00022475"/>
    </source>
</evidence>
<evidence type="ECO:0000256" key="8">
    <source>
        <dbReference type="SAM" id="Phobius"/>
    </source>
</evidence>
<feature type="transmembrane region" description="Helical" evidence="8">
    <location>
        <begin position="219"/>
        <end position="239"/>
    </location>
</feature>
<feature type="transmembrane region" description="Helical" evidence="8">
    <location>
        <begin position="283"/>
        <end position="302"/>
    </location>
</feature>
<evidence type="ECO:0000256" key="7">
    <source>
        <dbReference type="ARBA" id="ARBA00023136"/>
    </source>
</evidence>
<dbReference type="HOGENOM" id="CLU_056175_2_2_11"/>
<name>A0A010Z6S7_9ACTN</name>
<keyword evidence="6 8" id="KW-1133">Transmembrane helix</keyword>
<evidence type="ECO:0000256" key="6">
    <source>
        <dbReference type="ARBA" id="ARBA00022989"/>
    </source>
</evidence>
<evidence type="ECO:0000256" key="1">
    <source>
        <dbReference type="ARBA" id="ARBA00004651"/>
    </source>
</evidence>
<dbReference type="PATRIC" id="fig|927661.3.peg.4198"/>
<organism evidence="9 10">
    <name type="scientific">Cryptosporangium arvum DSM 44712</name>
    <dbReference type="NCBI Taxonomy" id="927661"/>
    <lineage>
        <taxon>Bacteria</taxon>
        <taxon>Bacillati</taxon>
        <taxon>Actinomycetota</taxon>
        <taxon>Actinomycetes</taxon>
        <taxon>Cryptosporangiales</taxon>
        <taxon>Cryptosporangiaceae</taxon>
        <taxon>Cryptosporangium</taxon>
    </lineage>
</organism>
<evidence type="ECO:0000313" key="10">
    <source>
        <dbReference type="Proteomes" id="UP000021053"/>
    </source>
</evidence>
<feature type="transmembrane region" description="Helical" evidence="8">
    <location>
        <begin position="123"/>
        <end position="142"/>
    </location>
</feature>
<dbReference type="Proteomes" id="UP000021053">
    <property type="component" value="Unassembled WGS sequence"/>
</dbReference>
<feature type="transmembrane region" description="Helical" evidence="8">
    <location>
        <begin position="189"/>
        <end position="207"/>
    </location>
</feature>
<dbReference type="Gene3D" id="1.20.1530.20">
    <property type="match status" value="1"/>
</dbReference>
<reference evidence="9 10" key="1">
    <citation type="submission" date="2013-07" db="EMBL/GenBank/DDBJ databases">
        <authorList>
            <consortium name="DOE Joint Genome Institute"/>
            <person name="Eisen J."/>
            <person name="Huntemann M."/>
            <person name="Han J."/>
            <person name="Chen A."/>
            <person name="Kyrpides N."/>
            <person name="Mavromatis K."/>
            <person name="Markowitz V."/>
            <person name="Palaniappan K."/>
            <person name="Ivanova N."/>
            <person name="Schaumberg A."/>
            <person name="Pati A."/>
            <person name="Liolios K."/>
            <person name="Nordberg H.P."/>
            <person name="Cantor M.N."/>
            <person name="Hua S.X."/>
            <person name="Woyke T."/>
        </authorList>
    </citation>
    <scope>NUCLEOTIDE SEQUENCE [LARGE SCALE GENOMIC DNA]</scope>
    <source>
        <strain evidence="9 10">DSM 44712</strain>
    </source>
</reference>
<feature type="transmembrane region" description="Helical" evidence="8">
    <location>
        <begin position="34"/>
        <end position="54"/>
    </location>
</feature>
<keyword evidence="3" id="KW-0813">Transport</keyword>
<dbReference type="EMBL" id="JFBT01000001">
    <property type="protein sequence ID" value="EXG83018.1"/>
    <property type="molecule type" value="Genomic_DNA"/>
</dbReference>